<evidence type="ECO:0000313" key="3">
    <source>
        <dbReference type="Proteomes" id="UP001321760"/>
    </source>
</evidence>
<comment type="caution">
    <text evidence="2">The sequence shown here is derived from an EMBL/GenBank/DDBJ whole genome shotgun (WGS) entry which is preliminary data.</text>
</comment>
<dbReference type="EMBL" id="MU865936">
    <property type="protein sequence ID" value="KAK4449550.1"/>
    <property type="molecule type" value="Genomic_DNA"/>
</dbReference>
<proteinExistence type="predicted"/>
<evidence type="ECO:0000313" key="2">
    <source>
        <dbReference type="EMBL" id="KAK4449550.1"/>
    </source>
</evidence>
<reference evidence="2" key="1">
    <citation type="journal article" date="2023" name="Mol. Phylogenet. Evol.">
        <title>Genome-scale phylogeny and comparative genomics of the fungal order Sordariales.</title>
        <authorList>
            <person name="Hensen N."/>
            <person name="Bonometti L."/>
            <person name="Westerberg I."/>
            <person name="Brannstrom I.O."/>
            <person name="Guillou S."/>
            <person name="Cros-Aarteil S."/>
            <person name="Calhoun S."/>
            <person name="Haridas S."/>
            <person name="Kuo A."/>
            <person name="Mondo S."/>
            <person name="Pangilinan J."/>
            <person name="Riley R."/>
            <person name="LaButti K."/>
            <person name="Andreopoulos B."/>
            <person name="Lipzen A."/>
            <person name="Chen C."/>
            <person name="Yan M."/>
            <person name="Daum C."/>
            <person name="Ng V."/>
            <person name="Clum A."/>
            <person name="Steindorff A."/>
            <person name="Ohm R.A."/>
            <person name="Martin F."/>
            <person name="Silar P."/>
            <person name="Natvig D.O."/>
            <person name="Lalanne C."/>
            <person name="Gautier V."/>
            <person name="Ament-Velasquez S.L."/>
            <person name="Kruys A."/>
            <person name="Hutchinson M.I."/>
            <person name="Powell A.J."/>
            <person name="Barry K."/>
            <person name="Miller A.N."/>
            <person name="Grigoriev I.V."/>
            <person name="Debuchy R."/>
            <person name="Gladieux P."/>
            <person name="Hiltunen Thoren M."/>
            <person name="Johannesson H."/>
        </authorList>
    </citation>
    <scope>NUCLEOTIDE SEQUENCE</scope>
    <source>
        <strain evidence="2">PSN243</strain>
    </source>
</reference>
<dbReference type="Proteomes" id="UP001321760">
    <property type="component" value="Unassembled WGS sequence"/>
</dbReference>
<reference evidence="2" key="2">
    <citation type="submission" date="2023-05" db="EMBL/GenBank/DDBJ databases">
        <authorList>
            <consortium name="Lawrence Berkeley National Laboratory"/>
            <person name="Steindorff A."/>
            <person name="Hensen N."/>
            <person name="Bonometti L."/>
            <person name="Westerberg I."/>
            <person name="Brannstrom I.O."/>
            <person name="Guillou S."/>
            <person name="Cros-Aarteil S."/>
            <person name="Calhoun S."/>
            <person name="Haridas S."/>
            <person name="Kuo A."/>
            <person name="Mondo S."/>
            <person name="Pangilinan J."/>
            <person name="Riley R."/>
            <person name="Labutti K."/>
            <person name="Andreopoulos B."/>
            <person name="Lipzen A."/>
            <person name="Chen C."/>
            <person name="Yanf M."/>
            <person name="Daum C."/>
            <person name="Ng V."/>
            <person name="Clum A."/>
            <person name="Ohm R."/>
            <person name="Martin F."/>
            <person name="Silar P."/>
            <person name="Natvig D."/>
            <person name="Lalanne C."/>
            <person name="Gautier V."/>
            <person name="Ament-Velasquez S.L."/>
            <person name="Kruys A."/>
            <person name="Hutchinson M.I."/>
            <person name="Powell A.J."/>
            <person name="Barry K."/>
            <person name="Miller A.N."/>
            <person name="Grigoriev I.V."/>
            <person name="Debuchy R."/>
            <person name="Gladieux P."/>
            <person name="Thoren M.H."/>
            <person name="Johannesson H."/>
        </authorList>
    </citation>
    <scope>NUCLEOTIDE SEQUENCE</scope>
    <source>
        <strain evidence="2">PSN243</strain>
    </source>
</reference>
<feature type="signal peptide" evidence="1">
    <location>
        <begin position="1"/>
        <end position="21"/>
    </location>
</feature>
<dbReference type="AlphaFoldDB" id="A0AAV9GNJ1"/>
<protein>
    <submittedName>
        <fullName evidence="2">Uncharacterized protein</fullName>
    </submittedName>
</protein>
<keyword evidence="3" id="KW-1185">Reference proteome</keyword>
<gene>
    <name evidence="2" type="ORF">QBC34DRAFT_380009</name>
</gene>
<organism evidence="2 3">
    <name type="scientific">Podospora aff. communis PSN243</name>
    <dbReference type="NCBI Taxonomy" id="3040156"/>
    <lineage>
        <taxon>Eukaryota</taxon>
        <taxon>Fungi</taxon>
        <taxon>Dikarya</taxon>
        <taxon>Ascomycota</taxon>
        <taxon>Pezizomycotina</taxon>
        <taxon>Sordariomycetes</taxon>
        <taxon>Sordariomycetidae</taxon>
        <taxon>Sordariales</taxon>
        <taxon>Podosporaceae</taxon>
        <taxon>Podospora</taxon>
    </lineage>
</organism>
<keyword evidence="1" id="KW-0732">Signal</keyword>
<sequence length="122" mass="13995">MGHLGILTIFSFLFLAPTIRANHGSYPYTNQFRYWYPQYGKIFEDIKNEHCSFEYLNYLSGNKSHSKIDFIGGGDKYSVLTQPVTDCILNHTSDYIKNGMKPKFYSVSCPPPSRSSGPRPKR</sequence>
<accession>A0AAV9GNJ1</accession>
<evidence type="ECO:0000256" key="1">
    <source>
        <dbReference type="SAM" id="SignalP"/>
    </source>
</evidence>
<name>A0AAV9GNJ1_9PEZI</name>
<feature type="chain" id="PRO_5043698519" evidence="1">
    <location>
        <begin position="22"/>
        <end position="122"/>
    </location>
</feature>